<dbReference type="GO" id="GO:0016428">
    <property type="term" value="F:tRNA (cytidine-5-)-methyltransferase activity"/>
    <property type="evidence" value="ECO:0007669"/>
    <property type="project" value="TreeGrafter"/>
</dbReference>
<dbReference type="AlphaFoldDB" id="A0A1L7XK67"/>
<reference evidence="9 10" key="1">
    <citation type="submission" date="2016-03" db="EMBL/GenBank/DDBJ databases">
        <authorList>
            <person name="Ploux O."/>
        </authorList>
    </citation>
    <scope>NUCLEOTIDE SEQUENCE [LARGE SCALE GENOMIC DNA]</scope>
    <source>
        <strain evidence="9 10">UAMH 11012</strain>
    </source>
</reference>
<dbReference type="STRING" id="576137.A0A1L7XK67"/>
<feature type="region of interest" description="Disordered" evidence="7">
    <location>
        <begin position="1"/>
        <end position="36"/>
    </location>
</feature>
<proteinExistence type="inferred from homology"/>
<evidence type="ECO:0000256" key="4">
    <source>
        <dbReference type="ARBA" id="ARBA00022691"/>
    </source>
</evidence>
<organism evidence="9 10">
    <name type="scientific">Phialocephala subalpina</name>
    <dbReference type="NCBI Taxonomy" id="576137"/>
    <lineage>
        <taxon>Eukaryota</taxon>
        <taxon>Fungi</taxon>
        <taxon>Dikarya</taxon>
        <taxon>Ascomycota</taxon>
        <taxon>Pezizomycotina</taxon>
        <taxon>Leotiomycetes</taxon>
        <taxon>Helotiales</taxon>
        <taxon>Mollisiaceae</taxon>
        <taxon>Phialocephala</taxon>
        <taxon>Phialocephala fortinii species complex</taxon>
    </lineage>
</organism>
<protein>
    <submittedName>
        <fullName evidence="9">Related to tRNA (Cytosine-5-)-methyltransferase NCL1</fullName>
    </submittedName>
</protein>
<dbReference type="Pfam" id="PF01189">
    <property type="entry name" value="Methyltr_RsmB-F"/>
    <property type="match status" value="1"/>
</dbReference>
<keyword evidence="4 6" id="KW-0949">S-adenosyl-L-methionine</keyword>
<evidence type="ECO:0000256" key="7">
    <source>
        <dbReference type="SAM" id="MobiDB-lite"/>
    </source>
</evidence>
<dbReference type="SUPFAM" id="SSF53335">
    <property type="entry name" value="S-adenosyl-L-methionine-dependent methyltransferases"/>
    <property type="match status" value="1"/>
</dbReference>
<dbReference type="InterPro" id="IPR029063">
    <property type="entry name" value="SAM-dependent_MTases_sf"/>
</dbReference>
<dbReference type="PANTHER" id="PTHR22808">
    <property type="entry name" value="NCL1 YEAST -RELATED NOL1/NOP2/FMU SUN DOMAIN-CONTAINING"/>
    <property type="match status" value="1"/>
</dbReference>
<dbReference type="EMBL" id="FJOG01000031">
    <property type="protein sequence ID" value="CZR65439.1"/>
    <property type="molecule type" value="Genomic_DNA"/>
</dbReference>
<dbReference type="InterPro" id="IPR001678">
    <property type="entry name" value="MeTrfase_RsmB-F_NOP2_dom"/>
</dbReference>
<comment type="caution">
    <text evidence="6">Lacks conserved residue(s) required for the propagation of feature annotation.</text>
</comment>
<dbReference type="PRINTS" id="PR02008">
    <property type="entry name" value="RCMTFAMILY"/>
</dbReference>
<gene>
    <name evidence="9" type="ORF">PAC_15339</name>
</gene>
<dbReference type="PANTHER" id="PTHR22808:SF1">
    <property type="entry name" value="RNA CYTOSINE-C(5)-METHYLTRANSFERASE NSUN2-RELATED"/>
    <property type="match status" value="1"/>
</dbReference>
<comment type="similarity">
    <text evidence="1 6">Belongs to the class I-like SAM-binding methyltransferase superfamily. RsmB/NOP family.</text>
</comment>
<evidence type="ECO:0000256" key="6">
    <source>
        <dbReference type="PROSITE-ProRule" id="PRU01023"/>
    </source>
</evidence>
<evidence type="ECO:0000313" key="10">
    <source>
        <dbReference type="Proteomes" id="UP000184330"/>
    </source>
</evidence>
<dbReference type="InterPro" id="IPR023267">
    <property type="entry name" value="RCMT"/>
</dbReference>
<dbReference type="GO" id="GO:0000049">
    <property type="term" value="F:tRNA binding"/>
    <property type="evidence" value="ECO:0007669"/>
    <property type="project" value="TreeGrafter"/>
</dbReference>
<dbReference type="OrthoDB" id="6093671at2759"/>
<keyword evidence="2 6" id="KW-0489">Methyltransferase</keyword>
<feature type="compositionally biased region" description="Acidic residues" evidence="7">
    <location>
        <begin position="195"/>
        <end position="206"/>
    </location>
</feature>
<sequence>MGRGNKRGRGSGGFRGKGRGGGGGGRGGRGGEDNRATLKRELPNSFRFAGSKGHALAVQKLLKTRYIPEISKISHYDGTPVEPPQAVPWYPDELAWWNTTPKNVIRRFPPFAAFQKFLVSETSVGNISRQEVVSIIPPLVMDLQPRMTVLDMCAAPGSKAAQLFEMVHNGEEARVRESLKAHAKQDGRYASPEINSEEGADMEIDTSDNGRGTGLLIANDSDYKRSHMLIHQLKRLSSPNLIVTNHDATMYPSIKLPSTPENPAHNRCLKFDRILADVPCSGDGTTRKNANLWKERSSYRHRERMFMRCL</sequence>
<keyword evidence="3 6" id="KW-0808">Transferase</keyword>
<feature type="region of interest" description="Disordered" evidence="7">
    <location>
        <begin position="181"/>
        <end position="211"/>
    </location>
</feature>
<accession>A0A1L7XK67</accession>
<dbReference type="Gene3D" id="3.40.50.150">
    <property type="entry name" value="Vaccinia Virus protein VP39"/>
    <property type="match status" value="1"/>
</dbReference>
<feature type="domain" description="SAM-dependent MTase RsmB/NOP-type" evidence="8">
    <location>
        <begin position="34"/>
        <end position="310"/>
    </location>
</feature>
<evidence type="ECO:0000313" key="9">
    <source>
        <dbReference type="EMBL" id="CZR65439.1"/>
    </source>
</evidence>
<dbReference type="GO" id="GO:0005634">
    <property type="term" value="C:nucleus"/>
    <property type="evidence" value="ECO:0007669"/>
    <property type="project" value="TreeGrafter"/>
</dbReference>
<evidence type="ECO:0000256" key="5">
    <source>
        <dbReference type="ARBA" id="ARBA00022884"/>
    </source>
</evidence>
<feature type="binding site" evidence="6">
    <location>
        <begin position="153"/>
        <end position="159"/>
    </location>
    <ligand>
        <name>S-adenosyl-L-methionine</name>
        <dbReference type="ChEBI" id="CHEBI:59789"/>
    </ligand>
</feature>
<keyword evidence="10" id="KW-1185">Reference proteome</keyword>
<feature type="binding site" evidence="6">
    <location>
        <position position="247"/>
    </location>
    <ligand>
        <name>S-adenosyl-L-methionine</name>
        <dbReference type="ChEBI" id="CHEBI:59789"/>
    </ligand>
</feature>
<dbReference type="PROSITE" id="PS51686">
    <property type="entry name" value="SAM_MT_RSMB_NOP"/>
    <property type="match status" value="1"/>
</dbReference>
<evidence type="ECO:0000256" key="1">
    <source>
        <dbReference type="ARBA" id="ARBA00007494"/>
    </source>
</evidence>
<dbReference type="GO" id="GO:0030488">
    <property type="term" value="P:tRNA methylation"/>
    <property type="evidence" value="ECO:0007669"/>
    <property type="project" value="TreeGrafter"/>
</dbReference>
<dbReference type="Proteomes" id="UP000184330">
    <property type="component" value="Unassembled WGS sequence"/>
</dbReference>
<evidence type="ECO:0000259" key="8">
    <source>
        <dbReference type="PROSITE" id="PS51686"/>
    </source>
</evidence>
<feature type="binding site" evidence="6">
    <location>
        <position position="277"/>
    </location>
    <ligand>
        <name>S-adenosyl-L-methionine</name>
        <dbReference type="ChEBI" id="CHEBI:59789"/>
    </ligand>
</feature>
<dbReference type="InterPro" id="IPR018314">
    <property type="entry name" value="RsmB/NOL1/NOP2-like_CS"/>
</dbReference>
<dbReference type="GO" id="GO:0005737">
    <property type="term" value="C:cytoplasm"/>
    <property type="evidence" value="ECO:0007669"/>
    <property type="project" value="TreeGrafter"/>
</dbReference>
<evidence type="ECO:0000256" key="3">
    <source>
        <dbReference type="ARBA" id="ARBA00022679"/>
    </source>
</evidence>
<name>A0A1L7XK67_9HELO</name>
<evidence type="ECO:0000256" key="2">
    <source>
        <dbReference type="ARBA" id="ARBA00022603"/>
    </source>
</evidence>
<dbReference type="PROSITE" id="PS01153">
    <property type="entry name" value="NOL1_NOP2_SUN"/>
    <property type="match status" value="1"/>
</dbReference>
<keyword evidence="5 6" id="KW-0694">RNA-binding</keyword>
<feature type="compositionally biased region" description="Gly residues" evidence="7">
    <location>
        <begin position="10"/>
        <end position="28"/>
    </location>
</feature>
<dbReference type="InterPro" id="IPR049560">
    <property type="entry name" value="MeTrfase_RsmB-F_NOP2_cat"/>
</dbReference>
<feature type="binding site" evidence="6">
    <location>
        <position position="220"/>
    </location>
    <ligand>
        <name>S-adenosyl-L-methionine</name>
        <dbReference type="ChEBI" id="CHEBI:59789"/>
    </ligand>
</feature>